<evidence type="ECO:0000313" key="12">
    <source>
        <dbReference type="Proteomes" id="UP001626550"/>
    </source>
</evidence>
<organism evidence="11 12">
    <name type="scientific">Cichlidogyrus casuarinus</name>
    <dbReference type="NCBI Taxonomy" id="1844966"/>
    <lineage>
        <taxon>Eukaryota</taxon>
        <taxon>Metazoa</taxon>
        <taxon>Spiralia</taxon>
        <taxon>Lophotrochozoa</taxon>
        <taxon>Platyhelminthes</taxon>
        <taxon>Monogenea</taxon>
        <taxon>Monopisthocotylea</taxon>
        <taxon>Dactylogyridea</taxon>
        <taxon>Ancyrocephalidae</taxon>
        <taxon>Cichlidogyrus</taxon>
    </lineage>
</organism>
<evidence type="ECO:0000256" key="8">
    <source>
        <dbReference type="PIRNR" id="PIRNR001092"/>
    </source>
</evidence>
<dbReference type="AlphaFoldDB" id="A0ABD2Q422"/>
<name>A0ABD2Q422_9PLAT</name>
<evidence type="ECO:0000256" key="5">
    <source>
        <dbReference type="ARBA" id="ARBA00022801"/>
    </source>
</evidence>
<keyword evidence="4 8" id="KW-0732">Signal</keyword>
<dbReference type="InterPro" id="IPR000933">
    <property type="entry name" value="Glyco_hydro_29"/>
</dbReference>
<dbReference type="EMBL" id="JBJKFK010001052">
    <property type="protein sequence ID" value="KAL3314260.1"/>
    <property type="molecule type" value="Genomic_DNA"/>
</dbReference>
<accession>A0ABD2Q422</accession>
<dbReference type="EC" id="3.2.1.51" evidence="3"/>
<evidence type="ECO:0000256" key="1">
    <source>
        <dbReference type="ARBA" id="ARBA00004071"/>
    </source>
</evidence>
<dbReference type="InterPro" id="IPR017853">
    <property type="entry name" value="GH"/>
</dbReference>
<dbReference type="InterPro" id="IPR057739">
    <property type="entry name" value="Glyco_hydro_29_N"/>
</dbReference>
<feature type="site" description="May be important for catalysis" evidence="9">
    <location>
        <position position="282"/>
    </location>
</feature>
<dbReference type="FunFam" id="3.20.20.80:FF:000027">
    <property type="entry name" value="Alpha-L-fucosidase"/>
    <property type="match status" value="1"/>
</dbReference>
<comment type="caution">
    <text evidence="11">The sequence shown here is derived from an EMBL/GenBank/DDBJ whole genome shotgun (WGS) entry which is preliminary data.</text>
</comment>
<protein>
    <recommendedName>
        <fullName evidence="3">alpha-L-fucosidase</fullName>
        <ecNumber evidence="3">3.2.1.51</ecNumber>
    </recommendedName>
</protein>
<evidence type="ECO:0000256" key="7">
    <source>
        <dbReference type="ARBA" id="ARBA00023295"/>
    </source>
</evidence>
<keyword evidence="6" id="KW-0325">Glycoprotein</keyword>
<comment type="function">
    <text evidence="1">Alpha-L-fucosidase is responsible for hydrolyzing the alpha-1,6-linked fucose joined to the reducing-end N-acetylglucosamine of the carbohydrate moieties of glycoproteins.</text>
</comment>
<dbReference type="PRINTS" id="PR00741">
    <property type="entry name" value="GLHYDRLASE29"/>
</dbReference>
<dbReference type="PANTHER" id="PTHR10030:SF37">
    <property type="entry name" value="ALPHA-L-FUCOSIDASE-RELATED"/>
    <property type="match status" value="1"/>
</dbReference>
<comment type="similarity">
    <text evidence="2 8">Belongs to the glycosyl hydrolase 29 family.</text>
</comment>
<dbReference type="PIRSF" id="PIRSF001092">
    <property type="entry name" value="Alpha-L-fucosidase"/>
    <property type="match status" value="1"/>
</dbReference>
<keyword evidence="7 8" id="KW-0326">Glycosidase</keyword>
<dbReference type="Pfam" id="PF01120">
    <property type="entry name" value="Alpha_L_fucos"/>
    <property type="match status" value="1"/>
</dbReference>
<evidence type="ECO:0000259" key="10">
    <source>
        <dbReference type="Pfam" id="PF01120"/>
    </source>
</evidence>
<evidence type="ECO:0000256" key="4">
    <source>
        <dbReference type="ARBA" id="ARBA00022729"/>
    </source>
</evidence>
<evidence type="ECO:0000313" key="11">
    <source>
        <dbReference type="EMBL" id="KAL3314260.1"/>
    </source>
</evidence>
<feature type="signal peptide" evidence="8">
    <location>
        <begin position="1"/>
        <end position="19"/>
    </location>
</feature>
<keyword evidence="12" id="KW-1185">Reference proteome</keyword>
<dbReference type="GO" id="GO:0004560">
    <property type="term" value="F:alpha-L-fucosidase activity"/>
    <property type="evidence" value="ECO:0007669"/>
    <property type="project" value="UniProtKB-EC"/>
</dbReference>
<dbReference type="InterPro" id="IPR016286">
    <property type="entry name" value="FUC_metazoa-typ"/>
</dbReference>
<dbReference type="Proteomes" id="UP001626550">
    <property type="component" value="Unassembled WGS sequence"/>
</dbReference>
<keyword evidence="5 8" id="KW-0378">Hydrolase</keyword>
<proteinExistence type="inferred from homology"/>
<evidence type="ECO:0000256" key="6">
    <source>
        <dbReference type="ARBA" id="ARBA00023180"/>
    </source>
</evidence>
<evidence type="ECO:0000256" key="3">
    <source>
        <dbReference type="ARBA" id="ARBA00012662"/>
    </source>
</evidence>
<feature type="chain" id="PRO_5044536996" description="alpha-L-fucosidase" evidence="8">
    <location>
        <begin position="20"/>
        <end position="462"/>
    </location>
</feature>
<evidence type="ECO:0000256" key="9">
    <source>
        <dbReference type="PIRSR" id="PIRSR001092-1"/>
    </source>
</evidence>
<dbReference type="SMART" id="SM00812">
    <property type="entry name" value="Alpha_L_fucos"/>
    <property type="match status" value="1"/>
</dbReference>
<sequence length="462" mass="53625">MTHLSFLVVTLLSLKVAFGVKYEANWESLDRRPNPEWFDEAKFGIFLHWGVYSVPSFVDEWFWWFWKGIHQKDIVELMSRYYSPNFSYADFAKDFRAEFYDPDKWAEIIEASGAKYAVLTAKHHEGFCLWPSNHSFNWNSMDVGPKRDLVGDFVTAMRARNGNLRVGLYHSLFEWFNPIFLMDKANDYRTRTFVTGKTIPEMRELVTNYRPDIIWSDGDYGPDSYWNATTFLAWLFNDSPVKDSVAINDRWCDPCRNKHGGFFTGQDSYNPGKIEPFKWENCYSIDELSYGYRRNMALKDVRTATFLIHTLIETVAYGGNFLLNVGPTDSGVIAPIFEARLREIGRWLAVNGEAIYSTKPWDTIQRDWTTPSVFYTKGPSKTIYMLITDWPRNAKLYLDGYLLPQTGRLIISKGETRPVKIQQNPNNSSQVVVDLITEDFGLLSPGQLRHAWVVKFQTIMLA</sequence>
<feature type="domain" description="Glycoside hydrolase family 29 N-terminal" evidence="10">
    <location>
        <begin position="21"/>
        <end position="353"/>
    </location>
</feature>
<gene>
    <name evidence="11" type="primary">FUCA2</name>
    <name evidence="11" type="ORF">Ciccas_007118</name>
</gene>
<dbReference type="PANTHER" id="PTHR10030">
    <property type="entry name" value="ALPHA-L-FUCOSIDASE"/>
    <property type="match status" value="1"/>
</dbReference>
<dbReference type="SUPFAM" id="SSF51445">
    <property type="entry name" value="(Trans)glycosidases"/>
    <property type="match status" value="1"/>
</dbReference>
<reference evidence="11 12" key="1">
    <citation type="submission" date="2024-11" db="EMBL/GenBank/DDBJ databases">
        <title>Adaptive evolution of stress response genes in parasites aligns with host niche diversity.</title>
        <authorList>
            <person name="Hahn C."/>
            <person name="Resl P."/>
        </authorList>
    </citation>
    <scope>NUCLEOTIDE SEQUENCE [LARGE SCALE GENOMIC DNA]</scope>
    <source>
        <strain evidence="11">EGGRZ-B1_66</strain>
        <tissue evidence="11">Body</tissue>
    </source>
</reference>
<dbReference type="Gene3D" id="3.20.20.80">
    <property type="entry name" value="Glycosidases"/>
    <property type="match status" value="1"/>
</dbReference>
<evidence type="ECO:0000256" key="2">
    <source>
        <dbReference type="ARBA" id="ARBA00007951"/>
    </source>
</evidence>